<dbReference type="RefSeq" id="WP_014849784.1">
    <property type="nucleotide sequence ID" value="NC_018149.1"/>
</dbReference>
<dbReference type="Proteomes" id="UP000009005">
    <property type="component" value="Chromosome"/>
</dbReference>
<evidence type="ECO:0000313" key="1">
    <source>
        <dbReference type="EMBL" id="AFN65074.1"/>
    </source>
</evidence>
<dbReference type="HOGENOM" id="CLU_2899446_0_0_14"/>
<dbReference type="AlphaFoldDB" id="I6YLB2"/>
<name>I6YLB2_MYCWM</name>
<keyword evidence="2" id="KW-1185">Reference proteome</keyword>
<gene>
    <name evidence="1" type="ordered locus">WEN_01385</name>
</gene>
<sequence length="62" mass="7318">MEENTFLVTYIDSEFAEEGERAIDECFREEMAKIDRVEMFVAYCGYNSLQEIDRLVKKGNIK</sequence>
<dbReference type="Gene3D" id="3.30.870.10">
    <property type="entry name" value="Endonuclease Chain A"/>
    <property type="match status" value="1"/>
</dbReference>
<organism evidence="1 2">
    <name type="scientific">Mycoplasma wenyonii (strain Massachusetts)</name>
    <name type="common">Eperythrozoon wenyonii</name>
    <dbReference type="NCBI Taxonomy" id="1197325"/>
    <lineage>
        <taxon>Bacteria</taxon>
        <taxon>Bacillati</taxon>
        <taxon>Mycoplasmatota</taxon>
        <taxon>Mollicutes</taxon>
        <taxon>Mycoplasmataceae</taxon>
        <taxon>Mycoplasma</taxon>
    </lineage>
</organism>
<dbReference type="KEGG" id="mwe:WEN_01385"/>
<dbReference type="OrthoDB" id="4404208at2"/>
<protein>
    <submittedName>
        <fullName evidence="1">Uncharacterized protein</fullName>
    </submittedName>
</protein>
<reference evidence="1 2" key="1">
    <citation type="journal article" date="2012" name="J. Bacteriol.">
        <title>Complete genome sequence of Mycoplasma wenyonii strain Massachusetts.</title>
        <authorList>
            <person name="Dos Santos A.P."/>
            <person name="Guimaraes A.M."/>
            <person name="do Nascimento N.C."/>
            <person name="Sanmiguel P.J."/>
            <person name="Messick J.B."/>
        </authorList>
    </citation>
    <scope>NUCLEOTIDE SEQUENCE [LARGE SCALE GENOMIC DNA]</scope>
    <source>
        <strain evidence="1 2">Massachusetts</strain>
    </source>
</reference>
<dbReference type="PATRIC" id="fig|1197325.3.peg.300"/>
<accession>I6YLB2</accession>
<evidence type="ECO:0000313" key="2">
    <source>
        <dbReference type="Proteomes" id="UP000009005"/>
    </source>
</evidence>
<proteinExistence type="predicted"/>
<dbReference type="EMBL" id="CP003703">
    <property type="protein sequence ID" value="AFN65074.1"/>
    <property type="molecule type" value="Genomic_DNA"/>
</dbReference>